<dbReference type="EC" id="5.6.2.4" evidence="13 15"/>
<dbReference type="InterPro" id="IPR045562">
    <property type="entry name" value="RecG_dom3_C"/>
</dbReference>
<organism evidence="18 19">
    <name type="scientific">Thermotoga petrophila (strain ATCC BAA-488 / DSM 13995 / JCM 10881 / RKU-1)</name>
    <dbReference type="NCBI Taxonomy" id="390874"/>
    <lineage>
        <taxon>Bacteria</taxon>
        <taxon>Thermotogati</taxon>
        <taxon>Thermotogota</taxon>
        <taxon>Thermotogae</taxon>
        <taxon>Thermotogales</taxon>
        <taxon>Thermotogaceae</taxon>
        <taxon>Thermotoga</taxon>
    </lineage>
</organism>
<evidence type="ECO:0000259" key="16">
    <source>
        <dbReference type="PROSITE" id="PS51192"/>
    </source>
</evidence>
<dbReference type="Pfam" id="PF17191">
    <property type="entry name" value="RecG_wedge"/>
    <property type="match status" value="1"/>
</dbReference>
<dbReference type="Gene3D" id="3.40.50.300">
    <property type="entry name" value="P-loop containing nucleotide triphosphate hydrolases"/>
    <property type="match status" value="2"/>
</dbReference>
<dbReference type="Gene3D" id="1.20.120.630">
    <property type="entry name" value="RecG, N-terminal domain"/>
    <property type="match status" value="1"/>
</dbReference>
<evidence type="ECO:0000256" key="13">
    <source>
        <dbReference type="ARBA" id="ARBA00034808"/>
    </source>
</evidence>
<dbReference type="InterPro" id="IPR028993">
    <property type="entry name" value="RecG_N"/>
</dbReference>
<sequence>MCSRYFTSSLSLWGEALPILLEEFLNEVEKMLKNQVNTRRIYQLLQELDDPLLDNKDLEEKLQAFLDYAKEIPNLPEVRKRYRIQKSLEMIEKLRSWFLIDYLECSGEEVDLSTDIQYAKGVGPNRKKKLKKLGIETLRDLLEFFPRDYEDRRKIFKLNDLLPGEKVTTQGKIVSVETKRFQNMNILTAVLSDGLVHVLLKWFNQEYLQTYLKQLTGKEVFVTGTVKSNAYTGQYEIHNAEVTPKEGEYARRILPIYRLTSGISQKQMRKIFEENIPSLCCSLKETLPERILEKRKLLGVKDAYYGMHFPKTFYHLEKARERLAYEELFVLQLAFQKIRKEREKHGGIPKKIEGKLAEEFIKSLPFKLTNSQKRAHQEIRNDMISEKPMNRLLQGDVGSGKTVVAQLAILDNYEAGFQTAFMVPTSILAIQHYRRTIESFSKFNIHVALLIGATTPSEKEKIKSGLRNGQIDVVIGTHALIQEDVHFKNLGLVIIDEQHRFGVKQREALMNKGKMVDTLVMSATPIPRSMALAFYGDLDVTVIDEMPPGRKEVQTMLVPMDRVNEIYEFVRQEVMKGGQAFIVYPLIEESDKLNVKSAVEMYEYLSKEVFPEFKLGLMHGRLSQEEKDRVMLEFAEGRYDILVSTMVIEVGIDVPRANVMVIENPERFGLAQLHQLRGRVGRGGQEAYCFLVVGDVGEEAMERLRFFTLNTDGFKIAEYDLKTRGPGEFFGVKQHGLSGFKVADLYRDLKLLEWAREDVQEIDVEGIELPEEIKLIEVG</sequence>
<dbReference type="KEGG" id="tpt:Tpet_0719"/>
<dbReference type="Pfam" id="PF19833">
    <property type="entry name" value="RecG_dom3_C"/>
    <property type="match status" value="1"/>
</dbReference>
<evidence type="ECO:0000256" key="15">
    <source>
        <dbReference type="RuleBase" id="RU363016"/>
    </source>
</evidence>
<dbReference type="SUPFAM" id="SSF52540">
    <property type="entry name" value="P-loop containing nucleoside triphosphate hydrolases"/>
    <property type="match status" value="2"/>
</dbReference>
<gene>
    <name evidence="18" type="ordered locus">Tpet_0719</name>
</gene>
<dbReference type="InterPro" id="IPR014001">
    <property type="entry name" value="Helicase_ATP-bd"/>
</dbReference>
<keyword evidence="9 15" id="KW-0233">DNA recombination</keyword>
<keyword evidence="5 15" id="KW-0378">Hydrolase</keyword>
<dbReference type="CDD" id="cd04488">
    <property type="entry name" value="RecG_wedge_OBF"/>
    <property type="match status" value="1"/>
</dbReference>
<keyword evidence="4 15" id="KW-0227">DNA damage</keyword>
<dbReference type="InterPro" id="IPR012340">
    <property type="entry name" value="NA-bd_OB-fold"/>
</dbReference>
<evidence type="ECO:0000256" key="1">
    <source>
        <dbReference type="ARBA" id="ARBA00007504"/>
    </source>
</evidence>
<evidence type="ECO:0000256" key="6">
    <source>
        <dbReference type="ARBA" id="ARBA00022806"/>
    </source>
</evidence>
<evidence type="ECO:0000313" key="19">
    <source>
        <dbReference type="Proteomes" id="UP000006558"/>
    </source>
</evidence>
<dbReference type="PANTHER" id="PTHR47964:SF1">
    <property type="entry name" value="ATP-DEPENDENT DNA HELICASE HOMOLOG RECG, CHLOROPLASTIC"/>
    <property type="match status" value="1"/>
</dbReference>
<dbReference type="CDD" id="cd18811">
    <property type="entry name" value="SF2_C_RecG"/>
    <property type="match status" value="1"/>
</dbReference>
<dbReference type="eggNOG" id="COG1200">
    <property type="taxonomic scope" value="Bacteria"/>
</dbReference>
<evidence type="ECO:0000259" key="17">
    <source>
        <dbReference type="PROSITE" id="PS51194"/>
    </source>
</evidence>
<evidence type="ECO:0000256" key="9">
    <source>
        <dbReference type="ARBA" id="ARBA00023172"/>
    </source>
</evidence>
<dbReference type="SMART" id="SM00487">
    <property type="entry name" value="DEXDc"/>
    <property type="match status" value="1"/>
</dbReference>
<dbReference type="SUPFAM" id="SSF69008">
    <property type="entry name" value="RecG, N-terminal domain"/>
    <property type="match status" value="1"/>
</dbReference>
<comment type="function">
    <text evidence="15">Plays a critical role in recombination and DNA repair. Helps process Holliday junction intermediates to mature products by catalyzing branch migration. Has replication fork regression activity, unwinds stalled or blocked replication forks to make a HJ that can be resolved. Has a DNA unwinding activity characteristic of a DNA helicase with 3'-5' polarity.</text>
</comment>
<keyword evidence="6 15" id="KW-0347">Helicase</keyword>
<evidence type="ECO:0000256" key="3">
    <source>
        <dbReference type="ARBA" id="ARBA00022741"/>
    </source>
</evidence>
<dbReference type="NCBIfam" id="NF008165">
    <property type="entry name" value="PRK10917.1-3"/>
    <property type="match status" value="1"/>
</dbReference>
<dbReference type="Pfam" id="PF17190">
    <property type="entry name" value="RecG_N"/>
    <property type="match status" value="1"/>
</dbReference>
<comment type="catalytic activity">
    <reaction evidence="12 15">
        <text>Couples ATP hydrolysis with the unwinding of duplex DNA by translocating in the 3'-5' direction.</text>
        <dbReference type="EC" id="5.6.2.4"/>
    </reaction>
</comment>
<dbReference type="PROSITE" id="PS51194">
    <property type="entry name" value="HELICASE_CTER"/>
    <property type="match status" value="1"/>
</dbReference>
<dbReference type="SUPFAM" id="SSF50249">
    <property type="entry name" value="Nucleic acid-binding proteins"/>
    <property type="match status" value="1"/>
</dbReference>
<dbReference type="SMART" id="SM00490">
    <property type="entry name" value="HELICc"/>
    <property type="match status" value="1"/>
</dbReference>
<dbReference type="InterPro" id="IPR047112">
    <property type="entry name" value="RecG/Mfd"/>
</dbReference>
<dbReference type="FunFam" id="2.40.50.140:FF:000995">
    <property type="match status" value="1"/>
</dbReference>
<evidence type="ECO:0000256" key="12">
    <source>
        <dbReference type="ARBA" id="ARBA00034617"/>
    </source>
</evidence>
<feature type="domain" description="Helicase ATP-binding" evidence="16">
    <location>
        <begin position="382"/>
        <end position="543"/>
    </location>
</feature>
<dbReference type="GO" id="GO:0003677">
    <property type="term" value="F:DNA binding"/>
    <property type="evidence" value="ECO:0007669"/>
    <property type="project" value="UniProtKB-KW"/>
</dbReference>
<evidence type="ECO:0000313" key="18">
    <source>
        <dbReference type="EMBL" id="ABQ46739.1"/>
    </source>
</evidence>
<dbReference type="GO" id="GO:0006281">
    <property type="term" value="P:DNA repair"/>
    <property type="evidence" value="ECO:0007669"/>
    <property type="project" value="UniProtKB-UniRule"/>
</dbReference>
<dbReference type="AlphaFoldDB" id="A5IKL6"/>
<dbReference type="STRING" id="390874.Tpet_0719"/>
<keyword evidence="11" id="KW-0413">Isomerase</keyword>
<dbReference type="InterPro" id="IPR011545">
    <property type="entry name" value="DEAD/DEAH_box_helicase_dom"/>
</dbReference>
<keyword evidence="8" id="KW-0238">DNA-binding</keyword>
<reference evidence="19" key="1">
    <citation type="submission" date="2007-05" db="EMBL/GenBank/DDBJ databases">
        <title>Complete sequence of Thermotoga petrophila RKU-1.</title>
        <authorList>
            <consortium name="US DOE Joint Genome Institute"/>
            <person name="Copeland A."/>
            <person name="Lucas S."/>
            <person name="Lapidus A."/>
            <person name="Barry K."/>
            <person name="Glavina del Rio T."/>
            <person name="Dalin E."/>
            <person name="Tice H."/>
            <person name="Pitluck S."/>
            <person name="Sims D."/>
            <person name="Brettin T."/>
            <person name="Bruce D."/>
            <person name="Detter J.C."/>
            <person name="Han C."/>
            <person name="Tapia R."/>
            <person name="Schmutz J."/>
            <person name="Larimer F."/>
            <person name="Land M."/>
            <person name="Hauser L."/>
            <person name="Kyrpides N."/>
            <person name="Mikhailova N."/>
            <person name="Nelson K."/>
            <person name="Gogarten J.P."/>
            <person name="Noll K."/>
            <person name="Richardson P."/>
        </authorList>
    </citation>
    <scope>NUCLEOTIDE SEQUENCE [LARGE SCALE GENOMIC DNA]</scope>
    <source>
        <strain evidence="19">ATCC BAA-488 / DSM 13995 / JCM 10881 / RKU-1</strain>
    </source>
</reference>
<accession>A5IKL6</accession>
<evidence type="ECO:0000256" key="5">
    <source>
        <dbReference type="ARBA" id="ARBA00022801"/>
    </source>
</evidence>
<dbReference type="InterPro" id="IPR004609">
    <property type="entry name" value="ATP-dep_DNA_helicase_RecG"/>
</dbReference>
<protein>
    <recommendedName>
        <fullName evidence="2 15">ATP-dependent DNA helicase RecG</fullName>
        <ecNumber evidence="13 15">5.6.2.4</ecNumber>
    </recommendedName>
</protein>
<evidence type="ECO:0000256" key="8">
    <source>
        <dbReference type="ARBA" id="ARBA00023125"/>
    </source>
</evidence>
<evidence type="ECO:0000256" key="7">
    <source>
        <dbReference type="ARBA" id="ARBA00022840"/>
    </source>
</evidence>
<dbReference type="GO" id="GO:0016887">
    <property type="term" value="F:ATP hydrolysis activity"/>
    <property type="evidence" value="ECO:0007669"/>
    <property type="project" value="RHEA"/>
</dbReference>
<dbReference type="Pfam" id="PF00270">
    <property type="entry name" value="DEAD"/>
    <property type="match status" value="1"/>
</dbReference>
<evidence type="ECO:0000256" key="2">
    <source>
        <dbReference type="ARBA" id="ARBA00017846"/>
    </source>
</evidence>
<dbReference type="Proteomes" id="UP000006558">
    <property type="component" value="Chromosome"/>
</dbReference>
<reference evidence="18 19" key="2">
    <citation type="journal article" date="2009" name="Proc. Natl. Acad. Sci. U.S.A.">
        <title>On the chimeric nature, thermophilic origin, and phylogenetic placement of the Thermotogales.</title>
        <authorList>
            <person name="Zhaxybayeva O."/>
            <person name="Swithers K.S."/>
            <person name="Lapierre P."/>
            <person name="Fournier G.P."/>
            <person name="Bickhart D.M."/>
            <person name="DeBoy R.T."/>
            <person name="Nelson K.E."/>
            <person name="Nesbo C.L."/>
            <person name="Doolittle W.F."/>
            <person name="Gogarten J.P."/>
            <person name="Noll K.M."/>
        </authorList>
    </citation>
    <scope>NUCLEOTIDE SEQUENCE [LARGE SCALE GENOMIC DNA]</scope>
    <source>
        <strain evidence="19">ATCC BAA-488 / DSM 13995 / JCM 10881 / RKU-1</strain>
    </source>
</reference>
<dbReference type="InterPro" id="IPR001650">
    <property type="entry name" value="Helicase_C-like"/>
</dbReference>
<proteinExistence type="inferred from homology"/>
<evidence type="ECO:0000256" key="14">
    <source>
        <dbReference type="ARBA" id="ARBA00048988"/>
    </source>
</evidence>
<dbReference type="Gene3D" id="2.40.50.140">
    <property type="entry name" value="Nucleic acid-binding proteins"/>
    <property type="match status" value="1"/>
</dbReference>
<dbReference type="Pfam" id="PF00271">
    <property type="entry name" value="Helicase_C"/>
    <property type="match status" value="1"/>
</dbReference>
<dbReference type="InterPro" id="IPR033454">
    <property type="entry name" value="RecG_wedge"/>
</dbReference>
<dbReference type="EMBL" id="CP000702">
    <property type="protein sequence ID" value="ABQ46739.1"/>
    <property type="molecule type" value="Genomic_DNA"/>
</dbReference>
<dbReference type="NCBIfam" id="TIGR00643">
    <property type="entry name" value="recG"/>
    <property type="match status" value="1"/>
</dbReference>
<evidence type="ECO:0000256" key="4">
    <source>
        <dbReference type="ARBA" id="ARBA00022763"/>
    </source>
</evidence>
<dbReference type="PANTHER" id="PTHR47964">
    <property type="entry name" value="ATP-DEPENDENT DNA HELICASE HOMOLOG RECG, CHLOROPLASTIC"/>
    <property type="match status" value="1"/>
</dbReference>
<keyword evidence="10 15" id="KW-0234">DNA repair</keyword>
<dbReference type="CDD" id="cd17992">
    <property type="entry name" value="DEXHc_RecG"/>
    <property type="match status" value="1"/>
</dbReference>
<keyword evidence="3 15" id="KW-0547">Nucleotide-binding</keyword>
<dbReference type="GO" id="GO:0043138">
    <property type="term" value="F:3'-5' DNA helicase activity"/>
    <property type="evidence" value="ECO:0007669"/>
    <property type="project" value="UniProtKB-EC"/>
</dbReference>
<dbReference type="HOGENOM" id="CLU_005122_7_1_0"/>
<dbReference type="PROSITE" id="PS51192">
    <property type="entry name" value="HELICASE_ATP_BIND_1"/>
    <property type="match status" value="1"/>
</dbReference>
<dbReference type="GO" id="GO:0006310">
    <property type="term" value="P:DNA recombination"/>
    <property type="evidence" value="ECO:0007669"/>
    <property type="project" value="UniProtKB-UniRule"/>
</dbReference>
<evidence type="ECO:0000256" key="10">
    <source>
        <dbReference type="ARBA" id="ARBA00023204"/>
    </source>
</evidence>
<dbReference type="NCBIfam" id="NF008168">
    <property type="entry name" value="PRK10917.2-2"/>
    <property type="match status" value="1"/>
</dbReference>
<evidence type="ECO:0000256" key="11">
    <source>
        <dbReference type="ARBA" id="ARBA00023235"/>
    </source>
</evidence>
<name>A5IKL6_THEP1</name>
<comment type="similarity">
    <text evidence="1 15">Belongs to the helicase family. RecG subfamily.</text>
</comment>
<dbReference type="InterPro" id="IPR036845">
    <property type="entry name" value="RecG_N_sf"/>
</dbReference>
<keyword evidence="7 15" id="KW-0067">ATP-binding</keyword>
<dbReference type="GO" id="GO:0005524">
    <property type="term" value="F:ATP binding"/>
    <property type="evidence" value="ECO:0007669"/>
    <property type="project" value="UniProtKB-KW"/>
</dbReference>
<comment type="catalytic activity">
    <reaction evidence="14 15">
        <text>ATP + H2O = ADP + phosphate + H(+)</text>
        <dbReference type="Rhea" id="RHEA:13065"/>
        <dbReference type="ChEBI" id="CHEBI:15377"/>
        <dbReference type="ChEBI" id="CHEBI:15378"/>
        <dbReference type="ChEBI" id="CHEBI:30616"/>
        <dbReference type="ChEBI" id="CHEBI:43474"/>
        <dbReference type="ChEBI" id="CHEBI:456216"/>
        <dbReference type="EC" id="5.6.2.4"/>
    </reaction>
</comment>
<feature type="domain" description="Helicase C-terminal" evidence="17">
    <location>
        <begin position="562"/>
        <end position="727"/>
    </location>
</feature>
<dbReference type="InterPro" id="IPR027417">
    <property type="entry name" value="P-loop_NTPase"/>
</dbReference>